<dbReference type="Pfam" id="PF01395">
    <property type="entry name" value="PBP_GOBP"/>
    <property type="match status" value="1"/>
</dbReference>
<dbReference type="Proteomes" id="UP000494165">
    <property type="component" value="Unassembled WGS sequence"/>
</dbReference>
<dbReference type="SUPFAM" id="SSF47565">
    <property type="entry name" value="Insect pheromone/odorant-binding proteins"/>
    <property type="match status" value="1"/>
</dbReference>
<dbReference type="EMBL" id="CADEPI010000003">
    <property type="protein sequence ID" value="CAB3360420.1"/>
    <property type="molecule type" value="Genomic_DNA"/>
</dbReference>
<dbReference type="SUPFAM" id="SSF56436">
    <property type="entry name" value="C-type lectin-like"/>
    <property type="match status" value="3"/>
</dbReference>
<keyword evidence="2" id="KW-0732">Signal</keyword>
<dbReference type="InterPro" id="IPR016187">
    <property type="entry name" value="CTDL_fold"/>
</dbReference>
<evidence type="ECO:0000313" key="5">
    <source>
        <dbReference type="Proteomes" id="UP000494165"/>
    </source>
</evidence>
<dbReference type="SMART" id="SM00034">
    <property type="entry name" value="CLECT"/>
    <property type="match status" value="3"/>
</dbReference>
<dbReference type="InterPro" id="IPR016186">
    <property type="entry name" value="C-type_lectin-like/link_sf"/>
</dbReference>
<reference evidence="4 5" key="1">
    <citation type="submission" date="2020-04" db="EMBL/GenBank/DDBJ databases">
        <authorList>
            <person name="Alioto T."/>
            <person name="Alioto T."/>
            <person name="Gomez Garrido J."/>
        </authorList>
    </citation>
    <scope>NUCLEOTIDE SEQUENCE [LARGE SCALE GENOMIC DNA]</scope>
</reference>
<dbReference type="Gene3D" id="3.10.100.10">
    <property type="entry name" value="Mannose-Binding Protein A, subunit A"/>
    <property type="match status" value="3"/>
</dbReference>
<protein>
    <recommendedName>
        <fullName evidence="3">C-type lectin domain-containing protein</fullName>
    </recommendedName>
</protein>
<feature type="domain" description="C-type lectin" evidence="3">
    <location>
        <begin position="261"/>
        <end position="378"/>
    </location>
</feature>
<dbReference type="Gene3D" id="1.10.238.20">
    <property type="entry name" value="Pheromone/general odorant binding protein domain"/>
    <property type="match status" value="1"/>
</dbReference>
<feature type="chain" id="PRO_5035787137" description="C-type lectin domain-containing protein" evidence="2">
    <location>
        <begin position="20"/>
        <end position="1038"/>
    </location>
</feature>
<evidence type="ECO:0000256" key="2">
    <source>
        <dbReference type="SAM" id="SignalP"/>
    </source>
</evidence>
<accession>A0A8S1BXM3</accession>
<name>A0A8S1BXM3_9INSE</name>
<proteinExistence type="predicted"/>
<feature type="domain" description="C-type lectin" evidence="3">
    <location>
        <begin position="587"/>
        <end position="707"/>
    </location>
</feature>
<feature type="region of interest" description="Disordered" evidence="1">
    <location>
        <begin position="146"/>
        <end position="196"/>
    </location>
</feature>
<dbReference type="CDD" id="cd23992">
    <property type="entry name" value="PBP_GOBP"/>
    <property type="match status" value="1"/>
</dbReference>
<evidence type="ECO:0000313" key="4">
    <source>
        <dbReference type="EMBL" id="CAB3360420.1"/>
    </source>
</evidence>
<feature type="compositionally biased region" description="Low complexity" evidence="1">
    <location>
        <begin position="150"/>
        <end position="196"/>
    </location>
</feature>
<dbReference type="AlphaFoldDB" id="A0A8S1BXM3"/>
<dbReference type="PROSITE" id="PS50041">
    <property type="entry name" value="C_TYPE_LECTIN_2"/>
    <property type="match status" value="3"/>
</dbReference>
<dbReference type="CDD" id="cd00037">
    <property type="entry name" value="CLECT"/>
    <property type="match status" value="3"/>
</dbReference>
<keyword evidence="5" id="KW-1185">Reference proteome</keyword>
<dbReference type="InterPro" id="IPR001304">
    <property type="entry name" value="C-type_lectin-like"/>
</dbReference>
<organism evidence="4 5">
    <name type="scientific">Cloeon dipterum</name>
    <dbReference type="NCBI Taxonomy" id="197152"/>
    <lineage>
        <taxon>Eukaryota</taxon>
        <taxon>Metazoa</taxon>
        <taxon>Ecdysozoa</taxon>
        <taxon>Arthropoda</taxon>
        <taxon>Hexapoda</taxon>
        <taxon>Insecta</taxon>
        <taxon>Pterygota</taxon>
        <taxon>Palaeoptera</taxon>
        <taxon>Ephemeroptera</taxon>
        <taxon>Pisciforma</taxon>
        <taxon>Baetidae</taxon>
        <taxon>Cloeon</taxon>
    </lineage>
</organism>
<evidence type="ECO:0000256" key="1">
    <source>
        <dbReference type="SAM" id="MobiDB-lite"/>
    </source>
</evidence>
<dbReference type="InterPro" id="IPR006170">
    <property type="entry name" value="PBP/GOBP"/>
</dbReference>
<gene>
    <name evidence="4" type="ORF">CLODIP_2_CD08972</name>
</gene>
<dbReference type="GO" id="GO:0005549">
    <property type="term" value="F:odorant binding"/>
    <property type="evidence" value="ECO:0007669"/>
    <property type="project" value="InterPro"/>
</dbReference>
<dbReference type="OrthoDB" id="538816at2759"/>
<feature type="signal peptide" evidence="2">
    <location>
        <begin position="1"/>
        <end position="19"/>
    </location>
</feature>
<comment type="caution">
    <text evidence="4">The sequence shown here is derived from an EMBL/GenBank/DDBJ whole genome shotgun (WGS) entry which is preliminary data.</text>
</comment>
<sequence>MRVLYWSFTLILLFDVTHNKKPLKSKHSKGIRRKTIIKCCGVKRCSPSVMKTRPMNNTPTALDQESKANRLPTTLLVSPVETTGNWVDNDVTKSTTVEAMMTQDSVSPTESVETTGRSEIITTQKTGLSSKSTVLPLVTTSSAMTAKLNTSPSSTTSSEITSTNPSTTTSTKAPTTTTAATTTTSTTTTTTTTPKPAATTIATTMIKTTTTTTTTTPPTTTTPKCILSCTDFNNYMERTPSIKPSSSDGSVQGVSTCQKKYYISSVTAPRNEAALRCKSMKMALLAVTSIVELECLSSVKEGTYWTSGSNEDENCNLAKKYSWCSTGSDISTSLTSSSKFWLPTNAVPSSLERCLAVVTFQKGLVHRKCDEVLPYICQFEVDCPKTCAKNDSLFDLDGNLKRKNSYGYWTDVGSYTYLFGTKLMTWDGTWSQCCALGMRTLTIENAEEQAGLSNLTVLLKDNWPINYNYWTSGTWKGAPEGQWSWCESAGTSTLDQSLKWESGQPDNLGGSEQCIHFSFAMNSSQAVLTDRNCSNRYIYACKMPLIVTPKPCVVACPKSCQRDASLFTPDDQLINFASYGEWFNGCGRNYLFYNKMRMNWASAWATCCSFRMSLSFLDTSDKLQCISNIITKFSPFTVGDFWLSGTASGCNANFHWCFLDFDFNNKDLKWKEGHPVAGLDCVYLEARNESVLLATADCNEQKQFLCDVQKRGQSQVAKLNECLETWQVNDGELYMLMDPNLMQKTNITRRQKCFLRCIGNMFGLMGFGDVNSIALLRQVELATQGGPQKMEDGLKVQDECGGKNFDDECVTAFEIYKCGQEKAPDMVFNMVSNNFGTGPVVEPPVPRVPVWRTCWLTKSGLPCVSDQTAINALNSNNQDSFGKKIPFLGKTYYVAFDNVSRDTNPVDAYLHCCKLGMRLYEPQTLQDLYYVNNLSAIIENFPLYGIAKFFVLGDTEFINKTHEVWCRSRTLVPDDMFDPDPIKRYPTTKSVIGYYGGSTLEMLFDEDKAILDIHFYYLDYKNQGWQLGQFNRFICEQV</sequence>
<feature type="domain" description="C-type lectin" evidence="3">
    <location>
        <begin position="412"/>
        <end position="542"/>
    </location>
</feature>
<dbReference type="InterPro" id="IPR036728">
    <property type="entry name" value="PBP_GOBP_sf"/>
</dbReference>
<evidence type="ECO:0000259" key="3">
    <source>
        <dbReference type="PROSITE" id="PS50041"/>
    </source>
</evidence>